<reference evidence="1 2" key="1">
    <citation type="journal article" date="2019" name="Sci. Rep.">
        <title>Orb-weaving spider Araneus ventricosus genome elucidates the spidroin gene catalogue.</title>
        <authorList>
            <person name="Kono N."/>
            <person name="Nakamura H."/>
            <person name="Ohtoshi R."/>
            <person name="Moran D.A.P."/>
            <person name="Shinohara A."/>
            <person name="Yoshida Y."/>
            <person name="Fujiwara M."/>
            <person name="Mori M."/>
            <person name="Tomita M."/>
            <person name="Arakawa K."/>
        </authorList>
    </citation>
    <scope>NUCLEOTIDE SEQUENCE [LARGE SCALE GENOMIC DNA]</scope>
</reference>
<dbReference type="EMBL" id="BGPR01000001">
    <property type="protein sequence ID" value="GBL72015.1"/>
    <property type="molecule type" value="Genomic_DNA"/>
</dbReference>
<evidence type="ECO:0000313" key="2">
    <source>
        <dbReference type="Proteomes" id="UP000499080"/>
    </source>
</evidence>
<comment type="caution">
    <text evidence="1">The sequence shown here is derived from an EMBL/GenBank/DDBJ whole genome shotgun (WGS) entry which is preliminary data.</text>
</comment>
<dbReference type="Proteomes" id="UP000499080">
    <property type="component" value="Unassembled WGS sequence"/>
</dbReference>
<evidence type="ECO:0000313" key="1">
    <source>
        <dbReference type="EMBL" id="GBL72015.1"/>
    </source>
</evidence>
<name>A0A4Y1ZXV8_ARAVE</name>
<accession>A0A4Y1ZXV8</accession>
<dbReference type="OrthoDB" id="6437659at2759"/>
<protein>
    <submittedName>
        <fullName evidence="1">Uncharacterized protein</fullName>
    </submittedName>
</protein>
<dbReference type="AlphaFoldDB" id="A0A4Y1ZXV8"/>
<sequence length="82" mass="9162">MLIHNIIPKVSLQPINWTRKEVLFFTGHGPFPSYLKRFNLVETLVCSCGENLHPNPFCLGMPPHSLLPYGTTQLTTSASLVP</sequence>
<organism evidence="1 2">
    <name type="scientific">Araneus ventricosus</name>
    <name type="common">Orbweaver spider</name>
    <name type="synonym">Epeira ventricosa</name>
    <dbReference type="NCBI Taxonomy" id="182803"/>
    <lineage>
        <taxon>Eukaryota</taxon>
        <taxon>Metazoa</taxon>
        <taxon>Ecdysozoa</taxon>
        <taxon>Arthropoda</taxon>
        <taxon>Chelicerata</taxon>
        <taxon>Arachnida</taxon>
        <taxon>Araneae</taxon>
        <taxon>Araneomorphae</taxon>
        <taxon>Entelegynae</taxon>
        <taxon>Araneoidea</taxon>
        <taxon>Araneidae</taxon>
        <taxon>Araneus</taxon>
    </lineage>
</organism>
<proteinExistence type="predicted"/>
<keyword evidence="2" id="KW-1185">Reference proteome</keyword>
<gene>
    <name evidence="1" type="ORF">AVEN_115046_1</name>
</gene>